<evidence type="ECO:0000259" key="6">
    <source>
        <dbReference type="Pfam" id="PF01061"/>
    </source>
</evidence>
<dbReference type="Pfam" id="PF01061">
    <property type="entry name" value="ABC2_membrane"/>
    <property type="match status" value="1"/>
</dbReference>
<evidence type="ECO:0000313" key="7">
    <source>
        <dbReference type="EMBL" id="GIN58224.1"/>
    </source>
</evidence>
<feature type="transmembrane region" description="Helical" evidence="5">
    <location>
        <begin position="17"/>
        <end position="37"/>
    </location>
</feature>
<dbReference type="RefSeq" id="WP_158321302.1">
    <property type="nucleotide sequence ID" value="NZ_BORB01000020.1"/>
</dbReference>
<dbReference type="InterPro" id="IPR052902">
    <property type="entry name" value="ABC-2_transporter"/>
</dbReference>
<dbReference type="PIRSF" id="PIRSF006648">
    <property type="entry name" value="DrrB"/>
    <property type="match status" value="1"/>
</dbReference>
<dbReference type="InterPro" id="IPR000412">
    <property type="entry name" value="ABC_2_transport"/>
</dbReference>
<dbReference type="EMBL" id="BORB01000020">
    <property type="protein sequence ID" value="GIN58224.1"/>
    <property type="molecule type" value="Genomic_DNA"/>
</dbReference>
<dbReference type="InterPro" id="IPR013525">
    <property type="entry name" value="ABC2_TM"/>
</dbReference>
<keyword evidence="3 5" id="KW-1133">Transmembrane helix</keyword>
<dbReference type="PANTHER" id="PTHR43027:SF1">
    <property type="entry name" value="DOXORUBICIN RESISTANCE ABC TRANSPORTER PERMEASE PROTEIN DRRC-RELATED"/>
    <property type="match status" value="1"/>
</dbReference>
<gene>
    <name evidence="7" type="ORF">J8TS2_25430</name>
</gene>
<dbReference type="Proteomes" id="UP000679950">
    <property type="component" value="Unassembled WGS sequence"/>
</dbReference>
<feature type="transmembrane region" description="Helical" evidence="5">
    <location>
        <begin position="96"/>
        <end position="123"/>
    </location>
</feature>
<organism evidence="7 8">
    <name type="scientific">Lederbergia ruris</name>
    <dbReference type="NCBI Taxonomy" id="217495"/>
    <lineage>
        <taxon>Bacteria</taxon>
        <taxon>Bacillati</taxon>
        <taxon>Bacillota</taxon>
        <taxon>Bacilli</taxon>
        <taxon>Bacillales</taxon>
        <taxon>Bacillaceae</taxon>
        <taxon>Lederbergia</taxon>
    </lineage>
</organism>
<dbReference type="PANTHER" id="PTHR43027">
    <property type="entry name" value="DOXORUBICIN RESISTANCE ABC TRANSPORTER PERMEASE PROTEIN DRRC-RELATED"/>
    <property type="match status" value="1"/>
</dbReference>
<feature type="transmembrane region" description="Helical" evidence="5">
    <location>
        <begin position="129"/>
        <end position="157"/>
    </location>
</feature>
<feature type="transmembrane region" description="Helical" evidence="5">
    <location>
        <begin position="57"/>
        <end position="76"/>
    </location>
</feature>
<proteinExistence type="predicted"/>
<evidence type="ECO:0000256" key="1">
    <source>
        <dbReference type="ARBA" id="ARBA00004141"/>
    </source>
</evidence>
<name>A0ABQ4KM35_9BACI</name>
<feature type="transmembrane region" description="Helical" evidence="5">
    <location>
        <begin position="221"/>
        <end position="239"/>
    </location>
</feature>
<keyword evidence="4 5" id="KW-0472">Membrane</keyword>
<keyword evidence="2 5" id="KW-0812">Transmembrane</keyword>
<feature type="domain" description="ABC-2 type transporter transmembrane" evidence="6">
    <location>
        <begin position="7"/>
        <end position="209"/>
    </location>
</feature>
<feature type="transmembrane region" description="Helical" evidence="5">
    <location>
        <begin position="164"/>
        <end position="182"/>
    </location>
</feature>
<protein>
    <submittedName>
        <fullName evidence="7">Transport permease protein</fullName>
    </submittedName>
</protein>
<reference evidence="7 8" key="1">
    <citation type="submission" date="2021-03" db="EMBL/GenBank/DDBJ databases">
        <title>Antimicrobial resistance genes in bacteria isolated from Japanese honey, and their potential for conferring macrolide and lincosamide resistance in the American foulbrood pathogen Paenibacillus larvae.</title>
        <authorList>
            <person name="Okamoto M."/>
            <person name="Kumagai M."/>
            <person name="Kanamori H."/>
            <person name="Takamatsu D."/>
        </authorList>
    </citation>
    <scope>NUCLEOTIDE SEQUENCE [LARGE SCALE GENOMIC DNA]</scope>
    <source>
        <strain evidence="7 8">J8TS2</strain>
    </source>
</reference>
<comment type="caution">
    <text evidence="7">The sequence shown here is derived from an EMBL/GenBank/DDBJ whole genome shotgun (WGS) entry which is preliminary data.</text>
</comment>
<evidence type="ECO:0000313" key="8">
    <source>
        <dbReference type="Proteomes" id="UP000679950"/>
    </source>
</evidence>
<sequence>MLLTQLRYDLMMFSREIFYLVFSLIIPPVTYVFMGQLFGENSYAGGLSYAETYTPSFILLITFSVIFLAFGFEQVLNRSSGVEKRVLLSPVPKKVLLVSSILKSTIITSFGYFMIQLLGILIYDVPFHFLGFLVSYIFFILLNAILLIIASAVYSLFQDMKNALIFSIVLFQVVMFTGDFALPIQMMPKFIQIIAHLNPLYHMNHLFIDIWNNQVHFHTDTFLSIGYILILVIISYFIIQIKKKPV</sequence>
<accession>A0ABQ4KM35</accession>
<evidence type="ECO:0000256" key="4">
    <source>
        <dbReference type="ARBA" id="ARBA00023136"/>
    </source>
</evidence>
<evidence type="ECO:0000256" key="5">
    <source>
        <dbReference type="SAM" id="Phobius"/>
    </source>
</evidence>
<comment type="subcellular location">
    <subcellularLocation>
        <location evidence="1">Membrane</location>
        <topology evidence="1">Multi-pass membrane protein</topology>
    </subcellularLocation>
</comment>
<evidence type="ECO:0000256" key="3">
    <source>
        <dbReference type="ARBA" id="ARBA00022989"/>
    </source>
</evidence>
<evidence type="ECO:0000256" key="2">
    <source>
        <dbReference type="ARBA" id="ARBA00022692"/>
    </source>
</evidence>
<keyword evidence="8" id="KW-1185">Reference proteome</keyword>